<dbReference type="InterPro" id="IPR013783">
    <property type="entry name" value="Ig-like_fold"/>
</dbReference>
<proteinExistence type="predicted"/>
<evidence type="ECO:0000256" key="2">
    <source>
        <dbReference type="SAM" id="Phobius"/>
    </source>
</evidence>
<reference evidence="4 5" key="1">
    <citation type="submission" date="2022-07" db="EMBL/GenBank/DDBJ databases">
        <title>Novel species in genus cellulomonas.</title>
        <authorList>
            <person name="Ye L."/>
        </authorList>
    </citation>
    <scope>NUCLEOTIDE SEQUENCE [LARGE SCALE GENOMIC DNA]</scope>
    <source>
        <strain evidence="5">zg-Y338</strain>
    </source>
</reference>
<keyword evidence="2" id="KW-1133">Transmembrane helix</keyword>
<name>A0ABY5KXR4_9CELL</name>
<feature type="region of interest" description="Disordered" evidence="1">
    <location>
        <begin position="547"/>
        <end position="579"/>
    </location>
</feature>
<dbReference type="Proteomes" id="UP001316189">
    <property type="component" value="Chromosome"/>
</dbReference>
<feature type="signal peptide" evidence="3">
    <location>
        <begin position="1"/>
        <end position="23"/>
    </location>
</feature>
<keyword evidence="5" id="KW-1185">Reference proteome</keyword>
<evidence type="ECO:0000256" key="3">
    <source>
        <dbReference type="SAM" id="SignalP"/>
    </source>
</evidence>
<accession>A0ABY5KXR4</accession>
<protein>
    <submittedName>
        <fullName evidence="4">Carboxypeptidase-like regulatory domain-containing protein</fullName>
    </submittedName>
</protein>
<gene>
    <name evidence="4" type="ORF">NP064_16335</name>
</gene>
<keyword evidence="3" id="KW-0732">Signal</keyword>
<evidence type="ECO:0000256" key="1">
    <source>
        <dbReference type="SAM" id="MobiDB-lite"/>
    </source>
</evidence>
<sequence length="616" mass="61431">MIRAGATALLAVSLVWPATSAQADPTPSAPAEVEASASSSTASMSGRVTDGTGALLEGVDVEVSGGGGSTQTAADGTWEAADLDAGPVVVRFILRGPAGQLSSLYWDGTAYGTHAFTWAPPLEEGEVRDGVDVTFVDNTVTGVVTAGGVPVAGATVGLSRSAGDPSQVRTVTTSDDGTWTARWVAPGVYSVRVTPPAGSGLAPAWWNHSGNSYGTVYFAGATARTQSGVDVELAAESRLTGRVVDEAGQPASGVAVALWSGRVRPIVVEKVVTGADGAYAFGGLDAGDYTVQIARPSPPAPGSGSVVPEFLGGALAHDRAVWVKVAAQDDVAVGDLVRRIGGTISGTVVGDPGWDGPGISVEFLDAAGSVVARAPAQDRATGADFESPSALPAGVYRMRAAMPGDGYWWVGGTSFETARTLDVRPGYAITDVELILSDAYVGTPPIPSEVLTNDNRGGLSVAAPVVTGGTVAISGLQDPGLSYVWLFSSPQGLGYAQVAADGTLQVTIPTGVAPGPHRLAVTTPGGNLLGWADLTVVAAAGPGAAPVDPPAAAPGAAAGSAAASTPARSETRSPGAGARGSALAATGADVLWMAGSALAIVLLGGALVVLRRRRTA</sequence>
<dbReference type="SUPFAM" id="SSF49464">
    <property type="entry name" value="Carboxypeptidase regulatory domain-like"/>
    <property type="match status" value="1"/>
</dbReference>
<dbReference type="RefSeq" id="WP_227568617.1">
    <property type="nucleotide sequence ID" value="NZ_CP101988.1"/>
</dbReference>
<dbReference type="SUPFAM" id="SSF49478">
    <property type="entry name" value="Cna protein B-type domain"/>
    <property type="match status" value="2"/>
</dbReference>
<feature type="chain" id="PRO_5045189372" evidence="3">
    <location>
        <begin position="24"/>
        <end position="616"/>
    </location>
</feature>
<dbReference type="InterPro" id="IPR008969">
    <property type="entry name" value="CarboxyPept-like_regulatory"/>
</dbReference>
<evidence type="ECO:0000313" key="5">
    <source>
        <dbReference type="Proteomes" id="UP001316189"/>
    </source>
</evidence>
<dbReference type="Gene3D" id="2.60.40.10">
    <property type="entry name" value="Immunoglobulins"/>
    <property type="match status" value="2"/>
</dbReference>
<keyword evidence="2" id="KW-0472">Membrane</keyword>
<dbReference type="Pfam" id="PF13620">
    <property type="entry name" value="CarboxypepD_reg"/>
    <property type="match status" value="1"/>
</dbReference>
<keyword evidence="2" id="KW-0812">Transmembrane</keyword>
<feature type="compositionally biased region" description="Low complexity" evidence="1">
    <location>
        <begin position="29"/>
        <end position="45"/>
    </location>
</feature>
<evidence type="ECO:0000313" key="4">
    <source>
        <dbReference type="EMBL" id="UUI75305.1"/>
    </source>
</evidence>
<feature type="transmembrane region" description="Helical" evidence="2">
    <location>
        <begin position="590"/>
        <end position="610"/>
    </location>
</feature>
<feature type="region of interest" description="Disordered" evidence="1">
    <location>
        <begin position="21"/>
        <end position="49"/>
    </location>
</feature>
<organism evidence="4 5">
    <name type="scientific">Cellulomonas chengniuliangii</name>
    <dbReference type="NCBI Taxonomy" id="2968084"/>
    <lineage>
        <taxon>Bacteria</taxon>
        <taxon>Bacillati</taxon>
        <taxon>Actinomycetota</taxon>
        <taxon>Actinomycetes</taxon>
        <taxon>Micrococcales</taxon>
        <taxon>Cellulomonadaceae</taxon>
        <taxon>Cellulomonas</taxon>
    </lineage>
</organism>
<feature type="compositionally biased region" description="Low complexity" evidence="1">
    <location>
        <begin position="553"/>
        <end position="567"/>
    </location>
</feature>
<dbReference type="EMBL" id="CP101988">
    <property type="protein sequence ID" value="UUI75305.1"/>
    <property type="molecule type" value="Genomic_DNA"/>
</dbReference>